<name>A0A075A939_OPIVI</name>
<dbReference type="EMBL" id="KL596825">
    <property type="protein sequence ID" value="KER24039.1"/>
    <property type="molecule type" value="Genomic_DNA"/>
</dbReference>
<feature type="region of interest" description="Disordered" evidence="1">
    <location>
        <begin position="1"/>
        <end position="23"/>
    </location>
</feature>
<keyword evidence="3" id="KW-1185">Reference proteome</keyword>
<protein>
    <submittedName>
        <fullName evidence="2">Uncharacterized protein</fullName>
    </submittedName>
</protein>
<feature type="compositionally biased region" description="Basic and acidic residues" evidence="1">
    <location>
        <begin position="1"/>
        <end position="12"/>
    </location>
</feature>
<dbReference type="RefSeq" id="XP_009172219.1">
    <property type="nucleotide sequence ID" value="XM_009173955.1"/>
</dbReference>
<reference evidence="2 3" key="1">
    <citation type="submission" date="2013-11" db="EMBL/GenBank/DDBJ databases">
        <title>Opisthorchis viverrini - life in the bile duct.</title>
        <authorList>
            <person name="Young N.D."/>
            <person name="Nagarajan N."/>
            <person name="Lin S.J."/>
            <person name="Korhonen P.K."/>
            <person name="Jex A.R."/>
            <person name="Hall R.S."/>
            <person name="Safavi-Hemami H."/>
            <person name="Kaewkong W."/>
            <person name="Bertrand D."/>
            <person name="Gao S."/>
            <person name="Seet Q."/>
            <person name="Wongkham S."/>
            <person name="Teh B.T."/>
            <person name="Wongkham C."/>
            <person name="Intapan P.M."/>
            <person name="Maleewong W."/>
            <person name="Yang X."/>
            <person name="Hu M."/>
            <person name="Wang Z."/>
            <person name="Hofmann A."/>
            <person name="Sternberg P.W."/>
            <person name="Tan P."/>
            <person name="Wang J."/>
            <person name="Gasser R.B."/>
        </authorList>
    </citation>
    <scope>NUCLEOTIDE SEQUENCE [LARGE SCALE GENOMIC DNA]</scope>
</reference>
<proteinExistence type="predicted"/>
<accession>A0A075A939</accession>
<organism evidence="2 3">
    <name type="scientific">Opisthorchis viverrini</name>
    <name type="common">Southeast Asian liver fluke</name>
    <dbReference type="NCBI Taxonomy" id="6198"/>
    <lineage>
        <taxon>Eukaryota</taxon>
        <taxon>Metazoa</taxon>
        <taxon>Spiralia</taxon>
        <taxon>Lophotrochozoa</taxon>
        <taxon>Platyhelminthes</taxon>
        <taxon>Trematoda</taxon>
        <taxon>Digenea</taxon>
        <taxon>Opisthorchiida</taxon>
        <taxon>Opisthorchiata</taxon>
        <taxon>Opisthorchiidae</taxon>
        <taxon>Opisthorchis</taxon>
    </lineage>
</organism>
<dbReference type="AlphaFoldDB" id="A0A075A939"/>
<dbReference type="GeneID" id="20328670"/>
<evidence type="ECO:0000313" key="3">
    <source>
        <dbReference type="Proteomes" id="UP000054324"/>
    </source>
</evidence>
<dbReference type="CTD" id="20328670"/>
<dbReference type="KEGG" id="ovi:T265_14504"/>
<evidence type="ECO:0000256" key="1">
    <source>
        <dbReference type="SAM" id="MobiDB-lite"/>
    </source>
</evidence>
<evidence type="ECO:0000313" key="2">
    <source>
        <dbReference type="EMBL" id="KER24039.1"/>
    </source>
</evidence>
<gene>
    <name evidence="2" type="ORF">T265_14504</name>
</gene>
<sequence>MINREQLSEKMKQFSHVGTVPESPSTLCRELSKNFQQPYDQCNTNIHISRYHEYRSNSNMRQPVAAHSVAWKNHRREIQLGSSTIVRNGLKQAHTSMQHPQLSKIMDAWVKLVCSSLLVRKHSVYDPVFAGSLRFSDSVPIGQFWNILRNLHNPVNAILSHHSRFEQSSSCPGAIIHVNPNQRGKALDSSFALSSSAVHIQRSCRRLNSGHLTCEANVLPRFHQRTLDVVSMMCRAHLSHRSSENTFTRSDVSIQMRPTCAGGIVVTRLPRMSGVRYGHWIYTADEL</sequence>
<dbReference type="Proteomes" id="UP000054324">
    <property type="component" value="Unassembled WGS sequence"/>
</dbReference>